<dbReference type="Proteomes" id="UP000688137">
    <property type="component" value="Unassembled WGS sequence"/>
</dbReference>
<keyword evidence="3" id="KW-1185">Reference proteome</keyword>
<dbReference type="EMBL" id="CAJJDM010000028">
    <property type="protein sequence ID" value="CAD8059832.1"/>
    <property type="molecule type" value="Genomic_DNA"/>
</dbReference>
<evidence type="ECO:0000313" key="2">
    <source>
        <dbReference type="EMBL" id="CAD8059832.1"/>
    </source>
</evidence>
<dbReference type="SMART" id="SM00709">
    <property type="entry name" value="Zpr1"/>
    <property type="match status" value="2"/>
</dbReference>
<dbReference type="FunFam" id="2.60.120.1040:FF:000006">
    <property type="entry name" value="Zinc finger protein zpr1"/>
    <property type="match status" value="1"/>
</dbReference>
<feature type="domain" description="Zinc finger ZPR1-type" evidence="1">
    <location>
        <begin position="22"/>
        <end position="180"/>
    </location>
</feature>
<dbReference type="OMA" id="KCTFDQN"/>
<dbReference type="InterPro" id="IPR056180">
    <property type="entry name" value="ZPR1_jr_dom"/>
</dbReference>
<protein>
    <recommendedName>
        <fullName evidence="1">Zinc finger ZPR1-type domain-containing protein</fullName>
    </recommendedName>
</protein>
<gene>
    <name evidence="2" type="ORF">PPRIM_AZ9-3.1.T0290189</name>
</gene>
<evidence type="ECO:0000313" key="3">
    <source>
        <dbReference type="Proteomes" id="UP000688137"/>
    </source>
</evidence>
<organism evidence="2 3">
    <name type="scientific">Paramecium primaurelia</name>
    <dbReference type="NCBI Taxonomy" id="5886"/>
    <lineage>
        <taxon>Eukaryota</taxon>
        <taxon>Sar</taxon>
        <taxon>Alveolata</taxon>
        <taxon>Ciliophora</taxon>
        <taxon>Intramacronucleata</taxon>
        <taxon>Oligohymenophorea</taxon>
        <taxon>Peniculida</taxon>
        <taxon>Parameciidae</taxon>
        <taxon>Paramecium</taxon>
    </lineage>
</organism>
<reference evidence="2" key="1">
    <citation type="submission" date="2021-01" db="EMBL/GenBank/DDBJ databases">
        <authorList>
            <consortium name="Genoscope - CEA"/>
            <person name="William W."/>
        </authorList>
    </citation>
    <scope>NUCLEOTIDE SEQUENCE</scope>
</reference>
<proteinExistence type="predicted"/>
<dbReference type="Pfam" id="PF22794">
    <property type="entry name" value="jr-ZPR1"/>
    <property type="match status" value="2"/>
</dbReference>
<name>A0A8S1L302_PARPR</name>
<dbReference type="InterPro" id="IPR004457">
    <property type="entry name" value="Znf_ZPR1"/>
</dbReference>
<dbReference type="FunFam" id="2.20.25.420:FF:000001">
    <property type="entry name" value="Zinc finger protein ZPR1"/>
    <property type="match status" value="1"/>
</dbReference>
<dbReference type="GO" id="GO:0008270">
    <property type="term" value="F:zinc ion binding"/>
    <property type="evidence" value="ECO:0007669"/>
    <property type="project" value="InterPro"/>
</dbReference>
<dbReference type="NCBIfam" id="TIGR00310">
    <property type="entry name" value="ZPR1_znf"/>
    <property type="match status" value="2"/>
</dbReference>
<dbReference type="InterPro" id="IPR040141">
    <property type="entry name" value="ZPR1"/>
</dbReference>
<feature type="domain" description="Zinc finger ZPR1-type" evidence="1">
    <location>
        <begin position="261"/>
        <end position="420"/>
    </location>
</feature>
<sequence length="457" mass="52375">MNNPEVIYANLTGDSEPYITDSLCVNCEQQGKTTILLTKIPMFSNIIIISFDCEQCGYKNNEVQFGGEIKDKGIKLSLKVTEPQDLQRQIIRSEFCKAMIPELEFEMPSNKKSSINTLEGFLTNIIDDLSHDQSIRKYTQVQVYDRIEYIIEKLKEFKDGQGLPFNWIMEDPSGNSFIQNLNELQDDPQLKIQNYIRTIEELEDMGYSAENQKQENQQLKQQQQVITDPIHQGTEQIQAGGQNFNQSIEDSVKNESINIPTPCNVCKEMGENKMCTVTIPHFKEILIMSFNCGYCGFKDTEVKATGEISKQGKIIELKFENENDLCRDVFKSDTAKLIIPEIELELGTGTLGGVYSNVEGLLEQILTRLRDTNPFVGDSADDDYKKKMELFFLKLEEFKSGNSKFTLIIRDLVENSFIQNPFYPNKDNQVKITLFDRTPEDNDELGIDTMKTENYQN</sequence>
<dbReference type="Pfam" id="PF03367">
    <property type="entry name" value="Zn_ribbon_ZPR1"/>
    <property type="match status" value="2"/>
</dbReference>
<dbReference type="GO" id="GO:0005634">
    <property type="term" value="C:nucleus"/>
    <property type="evidence" value="ECO:0007669"/>
    <property type="project" value="TreeGrafter"/>
</dbReference>
<dbReference type="PANTHER" id="PTHR10876:SF0">
    <property type="entry name" value="ZINC FINGER PROTEIN ZPR1"/>
    <property type="match status" value="1"/>
</dbReference>
<evidence type="ECO:0000259" key="1">
    <source>
        <dbReference type="SMART" id="SM00709"/>
    </source>
</evidence>
<dbReference type="PANTHER" id="PTHR10876">
    <property type="entry name" value="ZINC FINGER PROTEIN ZPR1"/>
    <property type="match status" value="1"/>
</dbReference>
<dbReference type="AlphaFoldDB" id="A0A8S1L302"/>
<comment type="caution">
    <text evidence="2">The sequence shown here is derived from an EMBL/GenBank/DDBJ whole genome shotgun (WGS) entry which is preliminary data.</text>
</comment>
<accession>A0A8S1L302</accession>